<organism evidence="1">
    <name type="scientific">Spongospora subterranea</name>
    <dbReference type="NCBI Taxonomy" id="70186"/>
    <lineage>
        <taxon>Eukaryota</taxon>
        <taxon>Sar</taxon>
        <taxon>Rhizaria</taxon>
        <taxon>Endomyxa</taxon>
        <taxon>Phytomyxea</taxon>
        <taxon>Plasmodiophorida</taxon>
        <taxon>Plasmodiophoridae</taxon>
        <taxon>Spongospora</taxon>
    </lineage>
</organism>
<dbReference type="EMBL" id="HACM01007169">
    <property type="protein sequence ID" value="CRZ07611.1"/>
    <property type="molecule type" value="Transcribed_RNA"/>
</dbReference>
<evidence type="ECO:0000313" key="1">
    <source>
        <dbReference type="EMBL" id="CRZ07611.1"/>
    </source>
</evidence>
<accession>A0A0H5R0W0</accession>
<dbReference type="AlphaFoldDB" id="A0A0H5R0W0"/>
<proteinExistence type="predicted"/>
<reference evidence="1" key="1">
    <citation type="submission" date="2015-04" db="EMBL/GenBank/DDBJ databases">
        <title>The genome sequence of the plant pathogenic Rhizarian Plasmodiophora brassicae reveals insights in its biotrophic life cycle and the origin of chitin synthesis.</title>
        <authorList>
            <person name="Schwelm A."/>
            <person name="Fogelqvist J."/>
            <person name="Knaust A."/>
            <person name="Julke S."/>
            <person name="Lilja T."/>
            <person name="Dhandapani V."/>
            <person name="Bonilla-Rosso G."/>
            <person name="Karlsson M."/>
            <person name="Shevchenko A."/>
            <person name="Choi S.R."/>
            <person name="Kim H.G."/>
            <person name="Park J.Y."/>
            <person name="Lim Y.P."/>
            <person name="Ludwig-Muller J."/>
            <person name="Dixelius C."/>
        </authorList>
    </citation>
    <scope>NUCLEOTIDE SEQUENCE</scope>
    <source>
        <tissue evidence="1">Potato root galls</tissue>
    </source>
</reference>
<name>A0A0H5R0W0_9EUKA</name>
<protein>
    <submittedName>
        <fullName evidence="1">Uncharacterized protein</fullName>
    </submittedName>
</protein>
<sequence>MNFDATVKCIFFKVKSLDTKLWSPKDRWNSMIWSMRDSPEPYNPKQLKRKQSIYKPGKRRPKSFKTCRRKYATLDIFPNDSCSSDTEMMHGVDVTSFKALAVGFARILSASDSLV</sequence>